<dbReference type="InterPro" id="IPR029033">
    <property type="entry name" value="His_PPase_superfam"/>
</dbReference>
<evidence type="ECO:0000313" key="9">
    <source>
        <dbReference type="Proteomes" id="UP000192578"/>
    </source>
</evidence>
<feature type="signal peptide" evidence="7">
    <location>
        <begin position="1"/>
        <end position="27"/>
    </location>
</feature>
<sequence>MQGRIPMSDFASSLFFVFGILLRFCSCDGPILDDLPRGVEVNAADLLLVQVVHRHGEREALFNIPVAGETTAKDLKSFPKEAQLTADGVRQMYEYGRFMRQRYHKYFENGEKSSSQRIRVISSATDRTISSAQALIAGLLPPNGTARQWNSPLGAHWVPFPVYSRPSTHDGLLLNFKDDCPVFTEMRDSIGTMPIALQLQEEMKDFTRDVSRATGLAHYDFFETSTAIEDAIHYRRTHPQLFTNVTAPTSSWPSWMNNTLADGFKRIADMRMQLVVGGNGDRVRTRFRAGALLYEIFERMNASRWNAGKNYLKMVQYSGHDENVAAILAALNLYNYTLEGPNFGIPEFTASIIMELHKNNTVRLLLKNDPAHIWDDPVVLMHPECQVPFCPLDKLYALLSDVIVDEETWKEECGLPGSKLGNRLSMRSGSSVGLAESIVIAGTLVAFALIFATIVALVVYLVRRRKRRSLDVNGYSATYEFSNTNGHRPA</sequence>
<dbReference type="CDD" id="cd12087">
    <property type="entry name" value="TM_EGFR-like"/>
    <property type="match status" value="1"/>
</dbReference>
<reference evidence="9" key="1">
    <citation type="submission" date="2017-01" db="EMBL/GenBank/DDBJ databases">
        <title>Comparative genomics of anhydrobiosis in the tardigrade Hypsibius dujardini.</title>
        <authorList>
            <person name="Yoshida Y."/>
            <person name="Koutsovoulos G."/>
            <person name="Laetsch D."/>
            <person name="Stevens L."/>
            <person name="Kumar S."/>
            <person name="Horikawa D."/>
            <person name="Ishino K."/>
            <person name="Komine S."/>
            <person name="Tomita M."/>
            <person name="Blaxter M."/>
            <person name="Arakawa K."/>
        </authorList>
    </citation>
    <scope>NUCLEOTIDE SEQUENCE [LARGE SCALE GENOMIC DNA]</scope>
    <source>
        <strain evidence="9">Z151</strain>
    </source>
</reference>
<protein>
    <recommendedName>
        <fullName evidence="4">2-phosphoxylose phosphatase 1</fullName>
    </recommendedName>
    <alternativeName>
        <fullName evidence="5">Acid phosphatase-like protein 2</fullName>
    </alternativeName>
</protein>
<feature type="chain" id="PRO_5010739018" description="2-phosphoxylose phosphatase 1" evidence="7">
    <location>
        <begin position="28"/>
        <end position="490"/>
    </location>
</feature>
<dbReference type="InterPro" id="IPR000560">
    <property type="entry name" value="His_Pase_clade-2"/>
</dbReference>
<gene>
    <name evidence="8" type="ORF">BV898_13240</name>
</gene>
<comment type="catalytic activity">
    <reaction evidence="3">
        <text>3-O-[beta-D-GlcA-(1-&gt;3)-beta-D-Gal-(1-&gt;3)-beta-D-Gal-(1-&gt;4)-beta-D-2-O-P-Xyl]-L-seryl-[protein] + H2O = 3-O-(beta-D-GlcA-(1-&gt;3)-beta-D-Gal-(1-&gt;3)-beta-D-Gal-(1-&gt;4)-beta-D-Xyl)-L-seryl-[protein] + phosphate</text>
        <dbReference type="Rhea" id="RHEA:56512"/>
        <dbReference type="Rhea" id="RHEA-COMP:12573"/>
        <dbReference type="Rhea" id="RHEA-COMP:14559"/>
        <dbReference type="ChEBI" id="CHEBI:15377"/>
        <dbReference type="ChEBI" id="CHEBI:43474"/>
        <dbReference type="ChEBI" id="CHEBI:132093"/>
        <dbReference type="ChEBI" id="CHEBI:140495"/>
    </reaction>
</comment>
<evidence type="ECO:0000256" key="4">
    <source>
        <dbReference type="ARBA" id="ARBA00040357"/>
    </source>
</evidence>
<dbReference type="GO" id="GO:0016791">
    <property type="term" value="F:phosphatase activity"/>
    <property type="evidence" value="ECO:0007669"/>
    <property type="project" value="UniProtKB-ARBA"/>
</dbReference>
<dbReference type="Pfam" id="PF00328">
    <property type="entry name" value="His_Phos_2"/>
    <property type="match status" value="1"/>
</dbReference>
<evidence type="ECO:0000256" key="6">
    <source>
        <dbReference type="SAM" id="Phobius"/>
    </source>
</evidence>
<keyword evidence="6" id="KW-0472">Membrane</keyword>
<dbReference type="AlphaFoldDB" id="A0A1W0WBD1"/>
<dbReference type="CDD" id="cd07061">
    <property type="entry name" value="HP_HAP_like"/>
    <property type="match status" value="1"/>
</dbReference>
<evidence type="ECO:0000313" key="8">
    <source>
        <dbReference type="EMBL" id="OQV12514.1"/>
    </source>
</evidence>
<name>A0A1W0WBD1_HYPEX</name>
<proteinExistence type="inferred from homology"/>
<dbReference type="EMBL" id="MTYJ01000143">
    <property type="protein sequence ID" value="OQV12514.1"/>
    <property type="molecule type" value="Genomic_DNA"/>
</dbReference>
<evidence type="ECO:0000256" key="1">
    <source>
        <dbReference type="ARBA" id="ARBA00005375"/>
    </source>
</evidence>
<keyword evidence="2" id="KW-0378">Hydrolase</keyword>
<dbReference type="InterPro" id="IPR050645">
    <property type="entry name" value="Histidine_acid_phosphatase"/>
</dbReference>
<keyword evidence="7" id="KW-0732">Signal</keyword>
<dbReference type="Gene3D" id="3.40.50.1240">
    <property type="entry name" value="Phosphoglycerate mutase-like"/>
    <property type="match status" value="1"/>
</dbReference>
<feature type="transmembrane region" description="Helical" evidence="6">
    <location>
        <begin position="438"/>
        <end position="462"/>
    </location>
</feature>
<comment type="similarity">
    <text evidence="1">Belongs to the histidine acid phosphatase family.</text>
</comment>
<evidence type="ECO:0000256" key="2">
    <source>
        <dbReference type="ARBA" id="ARBA00022801"/>
    </source>
</evidence>
<dbReference type="Proteomes" id="UP000192578">
    <property type="component" value="Unassembled WGS sequence"/>
</dbReference>
<comment type="caution">
    <text evidence="8">The sequence shown here is derived from an EMBL/GenBank/DDBJ whole genome shotgun (WGS) entry which is preliminary data.</text>
</comment>
<keyword evidence="6" id="KW-1133">Transmembrane helix</keyword>
<accession>A0A1W0WBD1</accession>
<keyword evidence="9" id="KW-1185">Reference proteome</keyword>
<dbReference type="PANTHER" id="PTHR11567">
    <property type="entry name" value="ACID PHOSPHATASE-RELATED"/>
    <property type="match status" value="1"/>
</dbReference>
<evidence type="ECO:0000256" key="7">
    <source>
        <dbReference type="SAM" id="SignalP"/>
    </source>
</evidence>
<dbReference type="PANTHER" id="PTHR11567:SF110">
    <property type="entry name" value="2-PHOSPHOXYLOSE PHOSPHATASE 1"/>
    <property type="match status" value="1"/>
</dbReference>
<keyword evidence="6" id="KW-0812">Transmembrane</keyword>
<organism evidence="8 9">
    <name type="scientific">Hypsibius exemplaris</name>
    <name type="common">Freshwater tardigrade</name>
    <dbReference type="NCBI Taxonomy" id="2072580"/>
    <lineage>
        <taxon>Eukaryota</taxon>
        <taxon>Metazoa</taxon>
        <taxon>Ecdysozoa</taxon>
        <taxon>Tardigrada</taxon>
        <taxon>Eutardigrada</taxon>
        <taxon>Parachela</taxon>
        <taxon>Hypsibioidea</taxon>
        <taxon>Hypsibiidae</taxon>
        <taxon>Hypsibius</taxon>
    </lineage>
</organism>
<evidence type="ECO:0000256" key="3">
    <source>
        <dbReference type="ARBA" id="ARBA00036311"/>
    </source>
</evidence>
<evidence type="ECO:0000256" key="5">
    <source>
        <dbReference type="ARBA" id="ARBA00041499"/>
    </source>
</evidence>
<dbReference type="OrthoDB" id="5821688at2759"/>
<dbReference type="SUPFAM" id="SSF53254">
    <property type="entry name" value="Phosphoglycerate mutase-like"/>
    <property type="match status" value="1"/>
</dbReference>